<evidence type="ECO:0000256" key="5">
    <source>
        <dbReference type="ARBA" id="ARBA00023014"/>
    </source>
</evidence>
<dbReference type="PANTHER" id="PTHR10849">
    <property type="entry name" value="NADH DEHYDROGENASE UBIQUINONE IRON-SULFUR PROTEIN 8, MITOCHONDRIAL"/>
    <property type="match status" value="1"/>
</dbReference>
<feature type="domain" description="4Fe-4S ferredoxin-type" evidence="6">
    <location>
        <begin position="74"/>
        <end position="103"/>
    </location>
</feature>
<dbReference type="AlphaFoldDB" id="A0A157SXG8"/>
<evidence type="ECO:0000256" key="4">
    <source>
        <dbReference type="ARBA" id="ARBA00023004"/>
    </source>
</evidence>
<feature type="domain" description="4Fe-4S ferredoxin-type" evidence="6">
    <location>
        <begin position="107"/>
        <end position="136"/>
    </location>
</feature>
<evidence type="ECO:0000313" key="8">
    <source>
        <dbReference type="Proteomes" id="UP000076770"/>
    </source>
</evidence>
<keyword evidence="4" id="KW-0408">Iron</keyword>
<accession>A0A157SXG8</accession>
<dbReference type="PROSITE" id="PS00198">
    <property type="entry name" value="4FE4S_FER_1"/>
    <property type="match status" value="1"/>
</dbReference>
<reference evidence="8" key="1">
    <citation type="submission" date="2016-04" db="EMBL/GenBank/DDBJ databases">
        <authorList>
            <person name="Shah S.A."/>
            <person name="Garrett R.A."/>
        </authorList>
    </citation>
    <scope>NUCLEOTIDE SEQUENCE [LARGE SCALE GENOMIC DNA]</scope>
    <source>
        <strain evidence="8">ATCC 35091 / DSM 1616 / JCM 8930 / NBRC 15331 / P1</strain>
    </source>
</reference>
<evidence type="ECO:0000256" key="2">
    <source>
        <dbReference type="ARBA" id="ARBA00022723"/>
    </source>
</evidence>
<evidence type="ECO:0000256" key="3">
    <source>
        <dbReference type="ARBA" id="ARBA00022737"/>
    </source>
</evidence>
<dbReference type="NCBIfam" id="NF004541">
    <property type="entry name" value="PRK05888.2-2"/>
    <property type="match status" value="1"/>
</dbReference>
<dbReference type="GO" id="GO:0003954">
    <property type="term" value="F:NADH dehydrogenase activity"/>
    <property type="evidence" value="ECO:0007669"/>
    <property type="project" value="TreeGrafter"/>
</dbReference>
<dbReference type="PATRIC" id="fig|2287.9.peg.318"/>
<dbReference type="NCBIfam" id="TIGR01971">
    <property type="entry name" value="NuoI"/>
    <property type="match status" value="1"/>
</dbReference>
<evidence type="ECO:0000259" key="6">
    <source>
        <dbReference type="PROSITE" id="PS51379"/>
    </source>
</evidence>
<organism evidence="7 8">
    <name type="scientific">Saccharolobus solfataricus</name>
    <name type="common">Sulfolobus solfataricus</name>
    <dbReference type="NCBI Taxonomy" id="2287"/>
    <lineage>
        <taxon>Archaea</taxon>
        <taxon>Thermoproteota</taxon>
        <taxon>Thermoprotei</taxon>
        <taxon>Sulfolobales</taxon>
        <taxon>Sulfolobaceae</taxon>
        <taxon>Saccharolobus</taxon>
    </lineage>
</organism>
<dbReference type="PROSITE" id="PS51379">
    <property type="entry name" value="4FE4S_FER_2"/>
    <property type="match status" value="2"/>
</dbReference>
<keyword evidence="1" id="KW-0004">4Fe-4S</keyword>
<dbReference type="GO" id="GO:0009060">
    <property type="term" value="P:aerobic respiration"/>
    <property type="evidence" value="ECO:0007669"/>
    <property type="project" value="TreeGrafter"/>
</dbReference>
<keyword evidence="2" id="KW-0479">Metal-binding</keyword>
<dbReference type="InterPro" id="IPR017896">
    <property type="entry name" value="4Fe4S_Fe-S-bd"/>
</dbReference>
<evidence type="ECO:0000256" key="1">
    <source>
        <dbReference type="ARBA" id="ARBA00022485"/>
    </source>
</evidence>
<dbReference type="InterPro" id="IPR010226">
    <property type="entry name" value="NADH_quinone_OxRdtase_chainI"/>
</dbReference>
<dbReference type="SUPFAM" id="SSF54862">
    <property type="entry name" value="4Fe-4S ferredoxins"/>
    <property type="match status" value="1"/>
</dbReference>
<dbReference type="GO" id="GO:0051539">
    <property type="term" value="F:4 iron, 4 sulfur cluster binding"/>
    <property type="evidence" value="ECO:0007669"/>
    <property type="project" value="UniProtKB-KW"/>
</dbReference>
<proteinExistence type="predicted"/>
<evidence type="ECO:0000313" key="7">
    <source>
        <dbReference type="EMBL" id="SAI83863.1"/>
    </source>
</evidence>
<dbReference type="FunFam" id="3.30.70.3270:FF:000014">
    <property type="entry name" value="NADH dehydrogenase subunit I (NuoI)"/>
    <property type="match status" value="1"/>
</dbReference>
<dbReference type="InterPro" id="IPR017900">
    <property type="entry name" value="4Fe4S_Fe_S_CS"/>
</dbReference>
<protein>
    <submittedName>
        <fullName evidence="7">NADH dehydrogenase subunit I</fullName>
    </submittedName>
</protein>
<keyword evidence="3" id="KW-0677">Repeat</keyword>
<dbReference type="Gene3D" id="3.30.70.3270">
    <property type="match status" value="1"/>
</dbReference>
<dbReference type="PANTHER" id="PTHR10849:SF35">
    <property type="entry name" value="FORMATE HYDROGENLYASE SUBUNIT 6-RELATED"/>
    <property type="match status" value="1"/>
</dbReference>
<dbReference type="EMBL" id="LT549890">
    <property type="protein sequence ID" value="SAI83863.1"/>
    <property type="molecule type" value="Genomic_DNA"/>
</dbReference>
<name>A0A157SXG8_SACSO</name>
<dbReference type="GO" id="GO:0046872">
    <property type="term" value="F:metal ion binding"/>
    <property type="evidence" value="ECO:0007669"/>
    <property type="project" value="UniProtKB-KW"/>
</dbReference>
<sequence length="188" mass="21435">MEIFLSLSFSFLIIRCGGGLFMDKVKEYKKENIASLFAEHIQSIVTGIKYFVKPQRITLQYPEDSLTLPTGYRGMIRLYKDVCIGCTLCALICPADAMKMVTESGKKFPQINYGRCVFCGFCVDVCPVDALKETKVHDLVFNNRKQLIFDPDRFNVDIDDVPMQDKPVRKVKAIIDEKRGIKYVPADE</sequence>
<dbReference type="GO" id="GO:0016020">
    <property type="term" value="C:membrane"/>
    <property type="evidence" value="ECO:0007669"/>
    <property type="project" value="InterPro"/>
</dbReference>
<dbReference type="Pfam" id="PF14697">
    <property type="entry name" value="Fer4_21"/>
    <property type="match status" value="1"/>
</dbReference>
<dbReference type="Proteomes" id="UP000076770">
    <property type="component" value="Chromosome i"/>
</dbReference>
<gene>
    <name evidence="7" type="ORF">SSOP1_0309</name>
</gene>
<keyword evidence="5" id="KW-0411">Iron-sulfur</keyword>